<organism evidence="1 2">
    <name type="scientific">Devosia crocina</name>
    <dbReference type="NCBI Taxonomy" id="429728"/>
    <lineage>
        <taxon>Bacteria</taxon>
        <taxon>Pseudomonadati</taxon>
        <taxon>Pseudomonadota</taxon>
        <taxon>Alphaproteobacteria</taxon>
        <taxon>Hyphomicrobiales</taxon>
        <taxon>Devosiaceae</taxon>
        <taxon>Devosia</taxon>
    </lineage>
</organism>
<evidence type="ECO:0000313" key="1">
    <source>
        <dbReference type="EMBL" id="SFV26641.1"/>
    </source>
</evidence>
<reference evidence="1 2" key="1">
    <citation type="submission" date="2016-10" db="EMBL/GenBank/DDBJ databases">
        <authorList>
            <person name="de Groot N.N."/>
        </authorList>
    </citation>
    <scope>NUCLEOTIDE SEQUENCE [LARGE SCALE GENOMIC DNA]</scope>
    <source>
        <strain evidence="1 2">IPL20</strain>
    </source>
</reference>
<accession>A0A1I7MW31</accession>
<name>A0A1I7MW31_9HYPH</name>
<dbReference type="SUPFAM" id="SSF52799">
    <property type="entry name" value="(Phosphotyrosine protein) phosphatases II"/>
    <property type="match status" value="1"/>
</dbReference>
<sequence>MSDLFAPLTDGTGHPNRWPAAMLVCSQTEARRYGAEWAPSHIISIYGPESRYLGLADFDKSRQLHARFEDVTDPAAPGAPTSVHIDQIMEFVDALPGDARLMIHCLQGNTRGAATALGILARYLPADKAGQAIYKSVSGATPSPLLVALWDKMLGMNGKLVKAGRKFPTAGLRRAVA</sequence>
<evidence type="ECO:0008006" key="3">
    <source>
        <dbReference type="Google" id="ProtNLM"/>
    </source>
</evidence>
<evidence type="ECO:0000313" key="2">
    <source>
        <dbReference type="Proteomes" id="UP000199074"/>
    </source>
</evidence>
<dbReference type="InterPro" id="IPR029021">
    <property type="entry name" value="Prot-tyrosine_phosphatase-like"/>
</dbReference>
<dbReference type="Gene3D" id="3.90.190.10">
    <property type="entry name" value="Protein tyrosine phosphatase superfamily"/>
    <property type="match status" value="1"/>
</dbReference>
<protein>
    <recommendedName>
        <fullName evidence="3">Tyrosine specific protein phosphatases domain-containing protein</fullName>
    </recommendedName>
</protein>
<dbReference type="AlphaFoldDB" id="A0A1I7MW31"/>
<keyword evidence="2" id="KW-1185">Reference proteome</keyword>
<proteinExistence type="predicted"/>
<dbReference type="RefSeq" id="WP_092419356.1">
    <property type="nucleotide sequence ID" value="NZ_FPCK01000001.1"/>
</dbReference>
<gene>
    <name evidence="1" type="ORF">SAMN05216456_0067</name>
</gene>
<dbReference type="EMBL" id="FPCK01000001">
    <property type="protein sequence ID" value="SFV26641.1"/>
    <property type="molecule type" value="Genomic_DNA"/>
</dbReference>
<dbReference type="STRING" id="429728.SAMN05216456_0067"/>
<dbReference type="OrthoDB" id="7915903at2"/>
<dbReference type="Proteomes" id="UP000199074">
    <property type="component" value="Unassembled WGS sequence"/>
</dbReference>